<organism evidence="1 2">
    <name type="scientific">Thiohalobacter thiocyanaticus</name>
    <dbReference type="NCBI Taxonomy" id="585455"/>
    <lineage>
        <taxon>Bacteria</taxon>
        <taxon>Pseudomonadati</taxon>
        <taxon>Pseudomonadota</taxon>
        <taxon>Gammaproteobacteria</taxon>
        <taxon>Thiohalobacterales</taxon>
        <taxon>Thiohalobacteraceae</taxon>
        <taxon>Thiohalobacter</taxon>
    </lineage>
</organism>
<sequence>MNLINDQWLPVRRRSGRRERIAPWELTDGHDSDPVTALDAARPDFQGALAQFLIGLLQTAAAPDAQRGIDWDEWLEAPPSPQQLQELVGPYVDYFELGGEGPRFLQDFDELDDDPKPIASLLIEIPGANTLRNNTDHFIKRGGVNHICPACAAAALFTLQTSAPGGGAGHRTSLRGGGPLTTLVVLDPKGEKVAATLWRDLWLNILPQSHICQLTGNSERAEPAAIFPWLAPTRISGKGGEDTLPEHAHPLQMYWGMPRRIRLELEAPVEGECDICSTASETLLSRYVTKNYGINYSGAWEHPLTPHYIDEKSGMPMPNHAQPGGFSFRHWSGWITPGEARKPAQVVSYFHEHRRMDNAQLRLWSSGYDMDNMKARAWYETTVPLYLLPEGEGRRRFIRQVDNLIDAATQAAYYTRSAVKEAWFSRPGDAKGDTSFIRHEFMVRTEEAFYTLLRESHEVALNGGDEVPLRERWLQRLRSEAERLFEERAESGALDEGELARIARAHIDLRKRLKGNKLYELLGLSKPKKVKTMGVKETANAD</sequence>
<gene>
    <name evidence="1" type="ORF">FOKN1_2817</name>
</gene>
<dbReference type="KEGG" id="ttc:FOKN1_2817"/>
<evidence type="ECO:0000313" key="1">
    <source>
        <dbReference type="EMBL" id="BAZ95177.1"/>
    </source>
</evidence>
<dbReference type="Proteomes" id="UP000218765">
    <property type="component" value="Chromosome"/>
</dbReference>
<dbReference type="RefSeq" id="WP_096367188.1">
    <property type="nucleotide sequence ID" value="NZ_AP018052.1"/>
</dbReference>
<dbReference type="InterPro" id="IPR013381">
    <property type="entry name" value="CRISPR-assoc_prot_Cse1"/>
</dbReference>
<dbReference type="EMBL" id="AP018052">
    <property type="protein sequence ID" value="BAZ95177.1"/>
    <property type="molecule type" value="Genomic_DNA"/>
</dbReference>
<name>A0A1Z4VU61_9GAMM</name>
<reference evidence="1 2" key="1">
    <citation type="submission" date="2017-05" db="EMBL/GenBank/DDBJ databases">
        <title>Thiocyanate degradation by Thiohalobacter thiocyanaticus FOKN1.</title>
        <authorList>
            <person name="Oshiki M."/>
            <person name="Fukushima T."/>
            <person name="Kawano S."/>
            <person name="Nakagawa J."/>
        </authorList>
    </citation>
    <scope>NUCLEOTIDE SEQUENCE [LARGE SCALE GENOMIC DNA]</scope>
    <source>
        <strain evidence="1 2">FOKN1</strain>
    </source>
</reference>
<dbReference type="AlphaFoldDB" id="A0A1Z4VU61"/>
<dbReference type="Pfam" id="PF09481">
    <property type="entry name" value="CRISPR_Cse1"/>
    <property type="match status" value="1"/>
</dbReference>
<dbReference type="NCBIfam" id="TIGR02547">
    <property type="entry name" value="casA_cse1"/>
    <property type="match status" value="1"/>
</dbReference>
<proteinExistence type="predicted"/>
<protein>
    <submittedName>
        <fullName evidence="1">CRISPR-associated protein, Cse1</fullName>
    </submittedName>
</protein>
<dbReference type="OrthoDB" id="5392377at2"/>
<dbReference type="CDD" id="cd09729">
    <property type="entry name" value="Cse1_I-E"/>
    <property type="match status" value="1"/>
</dbReference>
<keyword evidence="2" id="KW-1185">Reference proteome</keyword>
<accession>A0A1Z4VU61</accession>
<evidence type="ECO:0000313" key="2">
    <source>
        <dbReference type="Proteomes" id="UP000218765"/>
    </source>
</evidence>